<accession>A0A1V4T1A9</accession>
<evidence type="ECO:0000313" key="3">
    <source>
        <dbReference type="Proteomes" id="UP000191418"/>
    </source>
</evidence>
<protein>
    <submittedName>
        <fullName evidence="2">Uncharacterized protein</fullName>
    </submittedName>
</protein>
<comment type="caution">
    <text evidence="2">The sequence shown here is derived from an EMBL/GenBank/DDBJ whole genome shotgun (WGS) entry which is preliminary data.</text>
</comment>
<evidence type="ECO:0000256" key="1">
    <source>
        <dbReference type="SAM" id="MobiDB-lite"/>
    </source>
</evidence>
<proteinExistence type="predicted"/>
<dbReference type="STRING" id="64969.SAMN02745127_02830"/>
<feature type="compositionally biased region" description="Pro residues" evidence="1">
    <location>
        <begin position="141"/>
        <end position="150"/>
    </location>
</feature>
<evidence type="ECO:0000313" key="2">
    <source>
        <dbReference type="EMBL" id="OPX54385.1"/>
    </source>
</evidence>
<dbReference type="Proteomes" id="UP000191418">
    <property type="component" value="Unassembled WGS sequence"/>
</dbReference>
<dbReference type="RefSeq" id="WP_211278105.1">
    <property type="nucleotide sequence ID" value="NZ_MTSM01000027.1"/>
</dbReference>
<feature type="region of interest" description="Disordered" evidence="1">
    <location>
        <begin position="1"/>
        <end position="67"/>
    </location>
</feature>
<keyword evidence="3" id="KW-1185">Reference proteome</keyword>
<reference evidence="2 3" key="1">
    <citation type="submission" date="2017-01" db="EMBL/GenBank/DDBJ databases">
        <title>Genome Sequencing of a Marine Spirillum, Oceanospirillum multiglobuliferum ATCC 33336, from Japan.</title>
        <authorList>
            <person name="Carney J.G."/>
            <person name="Trachtenberg A.M."/>
            <person name="Rheaume B.A."/>
            <person name="Linnane J.D."/>
            <person name="Pitts N.L."/>
            <person name="Mykles D.L."/>
            <person name="Maclea K.S."/>
        </authorList>
    </citation>
    <scope>NUCLEOTIDE SEQUENCE [LARGE SCALE GENOMIC DNA]</scope>
    <source>
        <strain evidence="2 3">ATCC 33336</strain>
    </source>
</reference>
<name>A0A1V4T1A9_9GAMM</name>
<gene>
    <name evidence="2" type="ORF">BTE48_14690</name>
</gene>
<dbReference type="EMBL" id="MTSM01000027">
    <property type="protein sequence ID" value="OPX54385.1"/>
    <property type="molecule type" value="Genomic_DNA"/>
</dbReference>
<sequence>GIREEDVAGFFGSHGLGPGQPPKPPVDGQPPLPPIDGQPPLPPIDGQPGGNPPPPPPPGPVFRPIQPDLEQKFSGAGAGAADTMAFIKANLNDPKALFDFIQQKSLGFGLVAELFEGVRESDVEGFFAGAGLLPNPSSAGNPPPPPPSPSAAPEVKPVPVTASVYESDEASIIGVSMFDGASDMFIG</sequence>
<dbReference type="AlphaFoldDB" id="A0A1V4T1A9"/>
<feature type="region of interest" description="Disordered" evidence="1">
    <location>
        <begin position="134"/>
        <end position="156"/>
    </location>
</feature>
<organism evidence="2 3">
    <name type="scientific">Oceanospirillum multiglobuliferum</name>
    <dbReference type="NCBI Taxonomy" id="64969"/>
    <lineage>
        <taxon>Bacteria</taxon>
        <taxon>Pseudomonadati</taxon>
        <taxon>Pseudomonadota</taxon>
        <taxon>Gammaproteobacteria</taxon>
        <taxon>Oceanospirillales</taxon>
        <taxon>Oceanospirillaceae</taxon>
        <taxon>Oceanospirillum</taxon>
    </lineage>
</organism>
<feature type="compositionally biased region" description="Pro residues" evidence="1">
    <location>
        <begin position="19"/>
        <end position="61"/>
    </location>
</feature>
<feature type="non-terminal residue" evidence="2">
    <location>
        <position position="1"/>
    </location>
</feature>